<dbReference type="Proteomes" id="UP000715095">
    <property type="component" value="Unassembled WGS sequence"/>
</dbReference>
<name>A0ABS2DTL7_9BURK</name>
<keyword evidence="1" id="KW-0732">Signal</keyword>
<feature type="domain" description="Thiaminase-2/PQQC" evidence="2">
    <location>
        <begin position="46"/>
        <end position="244"/>
    </location>
</feature>
<evidence type="ECO:0000259" key="2">
    <source>
        <dbReference type="Pfam" id="PF03070"/>
    </source>
</evidence>
<accession>A0ABS2DTL7</accession>
<feature type="signal peptide" evidence="1">
    <location>
        <begin position="1"/>
        <end position="25"/>
    </location>
</feature>
<dbReference type="SUPFAM" id="SSF48613">
    <property type="entry name" value="Heme oxygenase-like"/>
    <property type="match status" value="1"/>
</dbReference>
<dbReference type="InterPro" id="IPR050967">
    <property type="entry name" value="Thiamine_Salvage_TenA"/>
</dbReference>
<sequence>MLSRRDCLKAVFCTACFISTSGAFATQLEARWSQRAFFAAGSSLQAVKRHAFLRGAFGGSLDKKRFSTYLCQNIGYLDNYAACLDLLAVRLSRCQGFAQEVLELKQWARETRDLRVWTIDYVKRFTGRQVVPAEIVPLPELLAYQDFEARAAKSEDLGAAMAALLPCFWIWNEFGKALRPTAELHKNPFWEWVEGMGSEAADVSAQKAAAIADKLAQDGSQALQARMTDIFAAGCWLEWQLFDAVMR</sequence>
<dbReference type="InterPro" id="IPR004305">
    <property type="entry name" value="Thiaminase-2/PQQC"/>
</dbReference>
<dbReference type="InterPro" id="IPR016084">
    <property type="entry name" value="Haem_Oase-like_multi-hlx"/>
</dbReference>
<reference evidence="3 4" key="1">
    <citation type="journal article" date="2021" name="Sci. Rep.">
        <title>The distribution of antibiotic resistance genes in chicken gut microbiota commensals.</title>
        <authorList>
            <person name="Juricova H."/>
            <person name="Matiasovicova J."/>
            <person name="Kubasova T."/>
            <person name="Cejkova D."/>
            <person name="Rychlik I."/>
        </authorList>
    </citation>
    <scope>NUCLEOTIDE SEQUENCE [LARGE SCALE GENOMIC DNA]</scope>
    <source>
        <strain evidence="3 4">An829</strain>
    </source>
</reference>
<dbReference type="Gene3D" id="1.20.910.10">
    <property type="entry name" value="Heme oxygenase-like"/>
    <property type="match status" value="1"/>
</dbReference>
<protein>
    <recommendedName>
        <fullName evidence="2">Thiaminase-2/PQQC domain-containing protein</fullName>
    </recommendedName>
</protein>
<dbReference type="PANTHER" id="PTHR43198">
    <property type="entry name" value="BIFUNCTIONAL TH2 PROTEIN"/>
    <property type="match status" value="1"/>
</dbReference>
<dbReference type="PANTHER" id="PTHR43198:SF2">
    <property type="entry name" value="SI:CH1073-67J19.1-RELATED"/>
    <property type="match status" value="1"/>
</dbReference>
<dbReference type="RefSeq" id="WP_205103367.1">
    <property type="nucleotide sequence ID" value="NZ_JACJJC010000012.1"/>
</dbReference>
<proteinExistence type="predicted"/>
<evidence type="ECO:0000256" key="1">
    <source>
        <dbReference type="SAM" id="SignalP"/>
    </source>
</evidence>
<dbReference type="EMBL" id="JACJJC010000012">
    <property type="protein sequence ID" value="MBM6704487.1"/>
    <property type="molecule type" value="Genomic_DNA"/>
</dbReference>
<evidence type="ECO:0000313" key="4">
    <source>
        <dbReference type="Proteomes" id="UP000715095"/>
    </source>
</evidence>
<evidence type="ECO:0000313" key="3">
    <source>
        <dbReference type="EMBL" id="MBM6704487.1"/>
    </source>
</evidence>
<dbReference type="Pfam" id="PF03070">
    <property type="entry name" value="TENA_THI-4"/>
    <property type="match status" value="1"/>
</dbReference>
<gene>
    <name evidence="3" type="ORF">H6A60_08335</name>
</gene>
<comment type="caution">
    <text evidence="3">The sequence shown here is derived from an EMBL/GenBank/DDBJ whole genome shotgun (WGS) entry which is preliminary data.</text>
</comment>
<organism evidence="3 4">
    <name type="scientific">Sutterella massiliensis</name>
    <dbReference type="NCBI Taxonomy" id="1816689"/>
    <lineage>
        <taxon>Bacteria</taxon>
        <taxon>Pseudomonadati</taxon>
        <taxon>Pseudomonadota</taxon>
        <taxon>Betaproteobacteria</taxon>
        <taxon>Burkholderiales</taxon>
        <taxon>Sutterellaceae</taxon>
        <taxon>Sutterella</taxon>
    </lineage>
</organism>
<keyword evidence="4" id="KW-1185">Reference proteome</keyword>
<feature type="chain" id="PRO_5046581872" description="Thiaminase-2/PQQC domain-containing protein" evidence="1">
    <location>
        <begin position="26"/>
        <end position="247"/>
    </location>
</feature>